<comment type="caution">
    <text evidence="2">The sequence shown here is derived from an EMBL/GenBank/DDBJ whole genome shotgun (WGS) entry which is preliminary data.</text>
</comment>
<proteinExistence type="predicted"/>
<protein>
    <submittedName>
        <fullName evidence="2">Uncharacterized protein</fullName>
    </submittedName>
</protein>
<reference evidence="2 3" key="1">
    <citation type="journal article" date="2011" name="Front. Microbiol.">
        <title>Genomic signatures of strain selection and enhancement in Bacillus atrophaeus var. globigii, a historical biowarfare simulant.</title>
        <authorList>
            <person name="Gibbons H.S."/>
            <person name="Broomall S.M."/>
            <person name="McNew L.A."/>
            <person name="Daligault H."/>
            <person name="Chapman C."/>
            <person name="Bruce D."/>
            <person name="Karavis M."/>
            <person name="Krepps M."/>
            <person name="McGregor P.A."/>
            <person name="Hong C."/>
            <person name="Park K.H."/>
            <person name="Akmal A."/>
            <person name="Feldman A."/>
            <person name="Lin J.S."/>
            <person name="Chang W.E."/>
            <person name="Higgs B.W."/>
            <person name="Demirev P."/>
            <person name="Lindquist J."/>
            <person name="Liem A."/>
            <person name="Fochler E."/>
            <person name="Read T.D."/>
            <person name="Tapia R."/>
            <person name="Johnson S."/>
            <person name="Bishop-Lilly K.A."/>
            <person name="Detter C."/>
            <person name="Han C."/>
            <person name="Sozhamannan S."/>
            <person name="Rosenzweig C.N."/>
            <person name="Skowronski E.W."/>
        </authorList>
    </citation>
    <scope>NUCLEOTIDE SEQUENCE [LARGE SCALE GENOMIC DNA]</scope>
    <source>
        <strain evidence="2 3">Y4G10-17</strain>
    </source>
</reference>
<organism evidence="2 3">
    <name type="scientific">Aliidiomarina soli</name>
    <dbReference type="NCBI Taxonomy" id="1928574"/>
    <lineage>
        <taxon>Bacteria</taxon>
        <taxon>Pseudomonadati</taxon>
        <taxon>Pseudomonadota</taxon>
        <taxon>Gammaproteobacteria</taxon>
        <taxon>Alteromonadales</taxon>
        <taxon>Idiomarinaceae</taxon>
        <taxon>Aliidiomarina</taxon>
    </lineage>
</organism>
<accession>A0A432WMV0</accession>
<keyword evidence="1" id="KW-0472">Membrane</keyword>
<keyword evidence="1" id="KW-0812">Transmembrane</keyword>
<evidence type="ECO:0000256" key="1">
    <source>
        <dbReference type="SAM" id="Phobius"/>
    </source>
</evidence>
<dbReference type="RefSeq" id="WP_126798113.1">
    <property type="nucleotide sequence ID" value="NZ_PIPO01000001.1"/>
</dbReference>
<name>A0A432WMV0_9GAMM</name>
<feature type="transmembrane region" description="Helical" evidence="1">
    <location>
        <begin position="6"/>
        <end position="25"/>
    </location>
</feature>
<dbReference type="AlphaFoldDB" id="A0A432WMV0"/>
<evidence type="ECO:0000313" key="3">
    <source>
        <dbReference type="Proteomes" id="UP000287823"/>
    </source>
</evidence>
<evidence type="ECO:0000313" key="2">
    <source>
        <dbReference type="EMBL" id="RUO35105.1"/>
    </source>
</evidence>
<sequence length="60" mass="7078">MLPIDLVMVLVVLAFACGILFFVLLKAISARVWRQNWALLTMNRHFRVKKRYNNKEGRSE</sequence>
<keyword evidence="1" id="KW-1133">Transmembrane helix</keyword>
<keyword evidence="3" id="KW-1185">Reference proteome</keyword>
<dbReference type="Proteomes" id="UP000287823">
    <property type="component" value="Unassembled WGS sequence"/>
</dbReference>
<dbReference type="EMBL" id="PIPO01000001">
    <property type="protein sequence ID" value="RUO35105.1"/>
    <property type="molecule type" value="Genomic_DNA"/>
</dbReference>
<gene>
    <name evidence="2" type="ORF">CWE14_03670</name>
</gene>